<gene>
    <name evidence="2" type="ORF">PFY12_13220</name>
</gene>
<protein>
    <recommendedName>
        <fullName evidence="4">DoxX family protein</fullName>
    </recommendedName>
</protein>
<keyword evidence="1" id="KW-0812">Transmembrane</keyword>
<keyword evidence="1" id="KW-0472">Membrane</keyword>
<evidence type="ECO:0008006" key="4">
    <source>
        <dbReference type="Google" id="ProtNLM"/>
    </source>
</evidence>
<evidence type="ECO:0000313" key="3">
    <source>
        <dbReference type="Proteomes" id="UP001210978"/>
    </source>
</evidence>
<feature type="transmembrane region" description="Helical" evidence="1">
    <location>
        <begin position="26"/>
        <end position="46"/>
    </location>
</feature>
<dbReference type="Proteomes" id="UP001210978">
    <property type="component" value="Chromosome"/>
</dbReference>
<name>A0ABY7QK25_9FLAO</name>
<organism evidence="2 3">
    <name type="scientific">Chryseobacterium camelliae</name>
    <dbReference type="NCBI Taxonomy" id="1265445"/>
    <lineage>
        <taxon>Bacteria</taxon>
        <taxon>Pseudomonadati</taxon>
        <taxon>Bacteroidota</taxon>
        <taxon>Flavobacteriia</taxon>
        <taxon>Flavobacteriales</taxon>
        <taxon>Weeksellaceae</taxon>
        <taxon>Chryseobacterium group</taxon>
        <taxon>Chryseobacterium</taxon>
    </lineage>
</organism>
<reference evidence="2 3" key="1">
    <citation type="submission" date="2023-01" db="EMBL/GenBank/DDBJ databases">
        <title>Complete genome of Chryseobacterium camelliae VAN22-5A.</title>
        <authorList>
            <person name="Zong G."/>
            <person name="Cao G."/>
        </authorList>
    </citation>
    <scope>NUCLEOTIDE SEQUENCE [LARGE SCALE GENOMIC DNA]</scope>
    <source>
        <strain evidence="2 3">VAN22-5A</strain>
    </source>
</reference>
<evidence type="ECO:0000256" key="1">
    <source>
        <dbReference type="SAM" id="Phobius"/>
    </source>
</evidence>
<proteinExistence type="predicted"/>
<feature type="transmembrane region" description="Helical" evidence="1">
    <location>
        <begin position="62"/>
        <end position="82"/>
    </location>
</feature>
<dbReference type="EMBL" id="CP115859">
    <property type="protein sequence ID" value="WBV59992.1"/>
    <property type="molecule type" value="Genomic_DNA"/>
</dbReference>
<accession>A0ABY7QK25</accession>
<evidence type="ECO:0000313" key="2">
    <source>
        <dbReference type="EMBL" id="WBV59992.1"/>
    </source>
</evidence>
<dbReference type="RefSeq" id="WP_271148340.1">
    <property type="nucleotide sequence ID" value="NZ_CP115859.1"/>
</dbReference>
<feature type="transmembrane region" description="Helical" evidence="1">
    <location>
        <begin position="89"/>
        <end position="106"/>
    </location>
</feature>
<feature type="transmembrane region" description="Helical" evidence="1">
    <location>
        <begin position="118"/>
        <end position="136"/>
    </location>
</feature>
<keyword evidence="1" id="KW-1133">Transmembrane helix</keyword>
<sequence>MKISHKFFIFVPMEEYSYFDEDPKKGWGFIGAFAALMLFTIMGFGIDLDEYLQHETLNIPSWYSYAIFTIDALMAISLILMFFYRKIGIFAFPVLLVLHFFMHNYYLSTFLYTDVTNLFLFTGFGMLAIIPKWKFFK</sequence>
<keyword evidence="3" id="KW-1185">Reference proteome</keyword>